<evidence type="ECO:0000313" key="1">
    <source>
        <dbReference type="EMBL" id="KAJ1157820.1"/>
    </source>
</evidence>
<accession>A0AAV7S3I8</accession>
<dbReference type="AlphaFoldDB" id="A0AAV7S3I8"/>
<name>A0AAV7S3I8_PLEWA</name>
<proteinExistence type="predicted"/>
<evidence type="ECO:0000313" key="2">
    <source>
        <dbReference type="Proteomes" id="UP001066276"/>
    </source>
</evidence>
<protein>
    <submittedName>
        <fullName evidence="1">Uncharacterized protein</fullName>
    </submittedName>
</protein>
<comment type="caution">
    <text evidence="1">The sequence shown here is derived from an EMBL/GenBank/DDBJ whole genome shotgun (WGS) entry which is preliminary data.</text>
</comment>
<reference evidence="1" key="1">
    <citation type="journal article" date="2022" name="bioRxiv">
        <title>Sequencing and chromosome-scale assembly of the giantPleurodeles waltlgenome.</title>
        <authorList>
            <person name="Brown T."/>
            <person name="Elewa A."/>
            <person name="Iarovenko S."/>
            <person name="Subramanian E."/>
            <person name="Araus A.J."/>
            <person name="Petzold A."/>
            <person name="Susuki M."/>
            <person name="Suzuki K.-i.T."/>
            <person name="Hayashi T."/>
            <person name="Toyoda A."/>
            <person name="Oliveira C."/>
            <person name="Osipova E."/>
            <person name="Leigh N.D."/>
            <person name="Simon A."/>
            <person name="Yun M.H."/>
        </authorList>
    </citation>
    <scope>NUCLEOTIDE SEQUENCE</scope>
    <source>
        <strain evidence="1">20211129_DDA</strain>
        <tissue evidence="1">Liver</tissue>
    </source>
</reference>
<dbReference type="EMBL" id="JANPWB010000009">
    <property type="protein sequence ID" value="KAJ1157820.1"/>
    <property type="molecule type" value="Genomic_DNA"/>
</dbReference>
<dbReference type="Proteomes" id="UP001066276">
    <property type="component" value="Chromosome 5"/>
</dbReference>
<gene>
    <name evidence="1" type="ORF">NDU88_010517</name>
</gene>
<keyword evidence="2" id="KW-1185">Reference proteome</keyword>
<sequence length="79" mass="8285">MDSYECLDAICMLSASSSSVSLADSIISTAADLPPPWLSVCPPLAADPPLAMLSPPDVHQQNYLSCLDVSAQNCRLSCS</sequence>
<organism evidence="1 2">
    <name type="scientific">Pleurodeles waltl</name>
    <name type="common">Iberian ribbed newt</name>
    <dbReference type="NCBI Taxonomy" id="8319"/>
    <lineage>
        <taxon>Eukaryota</taxon>
        <taxon>Metazoa</taxon>
        <taxon>Chordata</taxon>
        <taxon>Craniata</taxon>
        <taxon>Vertebrata</taxon>
        <taxon>Euteleostomi</taxon>
        <taxon>Amphibia</taxon>
        <taxon>Batrachia</taxon>
        <taxon>Caudata</taxon>
        <taxon>Salamandroidea</taxon>
        <taxon>Salamandridae</taxon>
        <taxon>Pleurodelinae</taxon>
        <taxon>Pleurodeles</taxon>
    </lineage>
</organism>